<accession>A0A1E5LB03</accession>
<dbReference type="SUPFAM" id="SSF50346">
    <property type="entry name" value="PRC-barrel domain"/>
    <property type="match status" value="1"/>
</dbReference>
<evidence type="ECO:0000259" key="1">
    <source>
        <dbReference type="Pfam" id="PF05239"/>
    </source>
</evidence>
<feature type="domain" description="PRC-barrel" evidence="1">
    <location>
        <begin position="1"/>
        <end position="76"/>
    </location>
</feature>
<protein>
    <recommendedName>
        <fullName evidence="1">PRC-barrel domain-containing protein</fullName>
    </recommendedName>
</protein>
<gene>
    <name evidence="2" type="ORF">BFG57_06065</name>
</gene>
<proteinExistence type="predicted"/>
<dbReference type="STRING" id="1305675.BFG57_06065"/>
<dbReference type="PANTHER" id="PTHR40061">
    <property type="entry name" value="SPORULATION PROTEIN YLMC-RELATED"/>
    <property type="match status" value="1"/>
</dbReference>
<dbReference type="RefSeq" id="WP_069718695.1">
    <property type="nucleotide sequence ID" value="NZ_MJEH01000063.1"/>
</dbReference>
<dbReference type="AlphaFoldDB" id="A0A1E5LB03"/>
<dbReference type="Proteomes" id="UP000095209">
    <property type="component" value="Unassembled WGS sequence"/>
</dbReference>
<reference evidence="2 3" key="1">
    <citation type="submission" date="2016-08" db="EMBL/GenBank/DDBJ databases">
        <title>Genome of Bacillus solimangrovi GH2-4.</title>
        <authorList>
            <person name="Lim S."/>
            <person name="Kim B.-C."/>
        </authorList>
    </citation>
    <scope>NUCLEOTIDE SEQUENCE [LARGE SCALE GENOMIC DNA]</scope>
    <source>
        <strain evidence="2 3">GH2-4</strain>
    </source>
</reference>
<dbReference type="OrthoDB" id="6024937at2"/>
<dbReference type="PANTHER" id="PTHR40061:SF1">
    <property type="entry name" value="SPORULATION PROTEIN YLMC-RELATED"/>
    <property type="match status" value="1"/>
</dbReference>
<keyword evidence="3" id="KW-1185">Reference proteome</keyword>
<dbReference type="EMBL" id="MJEH01000063">
    <property type="protein sequence ID" value="OEH91179.1"/>
    <property type="molecule type" value="Genomic_DNA"/>
</dbReference>
<name>A0A1E5LB03_9BACI</name>
<evidence type="ECO:0000313" key="2">
    <source>
        <dbReference type="EMBL" id="OEH91179.1"/>
    </source>
</evidence>
<dbReference type="InterPro" id="IPR014238">
    <property type="entry name" value="Spore_YlmC/YmxH"/>
</dbReference>
<comment type="caution">
    <text evidence="2">The sequence shown here is derived from an EMBL/GenBank/DDBJ whole genome shotgun (WGS) entry which is preliminary data.</text>
</comment>
<dbReference type="InterPro" id="IPR011033">
    <property type="entry name" value="PRC_barrel-like_sf"/>
</dbReference>
<sequence length="83" mass="9328">MIRISEFQSKDVVNVSNGKRLGHIIDFDIDLDSGKINTVSVPLKGKSMRFLGRDDAMTISWENIVKIGQDVILVRVNDVNIIE</sequence>
<dbReference type="Pfam" id="PF05239">
    <property type="entry name" value="PRC"/>
    <property type="match status" value="1"/>
</dbReference>
<evidence type="ECO:0000313" key="3">
    <source>
        <dbReference type="Proteomes" id="UP000095209"/>
    </source>
</evidence>
<organism evidence="2 3">
    <name type="scientific">Bacillus solimangrovi</name>
    <dbReference type="NCBI Taxonomy" id="1305675"/>
    <lineage>
        <taxon>Bacteria</taxon>
        <taxon>Bacillati</taxon>
        <taxon>Bacillota</taxon>
        <taxon>Bacilli</taxon>
        <taxon>Bacillales</taxon>
        <taxon>Bacillaceae</taxon>
        <taxon>Bacillus</taxon>
    </lineage>
</organism>
<dbReference type="NCBIfam" id="TIGR02888">
    <property type="entry name" value="spore_YlmC_YmxH"/>
    <property type="match status" value="1"/>
</dbReference>
<dbReference type="Gene3D" id="2.30.30.240">
    <property type="entry name" value="PRC-barrel domain"/>
    <property type="match status" value="1"/>
</dbReference>
<dbReference type="InterPro" id="IPR027275">
    <property type="entry name" value="PRC-brl_dom"/>
</dbReference>